<dbReference type="Proteomes" id="UP001607302">
    <property type="component" value="Unassembled WGS sequence"/>
</dbReference>
<protein>
    <submittedName>
        <fullName evidence="1">Uncharacterized protein</fullName>
    </submittedName>
</protein>
<gene>
    <name evidence="1" type="ORF">V1478_013680</name>
</gene>
<name>A0ABD2A5W6_VESSQ</name>
<evidence type="ECO:0000313" key="1">
    <source>
        <dbReference type="EMBL" id="KAL2716004.1"/>
    </source>
</evidence>
<dbReference type="EMBL" id="JAUDFV010000154">
    <property type="protein sequence ID" value="KAL2716004.1"/>
    <property type="molecule type" value="Genomic_DNA"/>
</dbReference>
<sequence>MTDNAYLTLKTSTFRIYFQYLLSATVLLNDEKNYRSPYTVNSGSTTAVGSFLGPILHVPTG</sequence>
<accession>A0ABD2A5W6</accession>
<evidence type="ECO:0000313" key="2">
    <source>
        <dbReference type="Proteomes" id="UP001607302"/>
    </source>
</evidence>
<keyword evidence="2" id="KW-1185">Reference proteome</keyword>
<proteinExistence type="predicted"/>
<comment type="caution">
    <text evidence="1">The sequence shown here is derived from an EMBL/GenBank/DDBJ whole genome shotgun (WGS) entry which is preliminary data.</text>
</comment>
<dbReference type="AlphaFoldDB" id="A0ABD2A5W6"/>
<organism evidence="1 2">
    <name type="scientific">Vespula squamosa</name>
    <name type="common">Southern yellow jacket</name>
    <name type="synonym">Wasp</name>
    <dbReference type="NCBI Taxonomy" id="30214"/>
    <lineage>
        <taxon>Eukaryota</taxon>
        <taxon>Metazoa</taxon>
        <taxon>Ecdysozoa</taxon>
        <taxon>Arthropoda</taxon>
        <taxon>Hexapoda</taxon>
        <taxon>Insecta</taxon>
        <taxon>Pterygota</taxon>
        <taxon>Neoptera</taxon>
        <taxon>Endopterygota</taxon>
        <taxon>Hymenoptera</taxon>
        <taxon>Apocrita</taxon>
        <taxon>Aculeata</taxon>
        <taxon>Vespoidea</taxon>
        <taxon>Vespidae</taxon>
        <taxon>Vespinae</taxon>
        <taxon>Vespula</taxon>
    </lineage>
</organism>
<reference evidence="1 2" key="1">
    <citation type="journal article" date="2024" name="Ann. Entomol. Soc. Am.">
        <title>Genomic analyses of the southern and eastern yellowjacket wasps (Hymenoptera: Vespidae) reveal evolutionary signatures of social life.</title>
        <authorList>
            <person name="Catto M.A."/>
            <person name="Caine P.B."/>
            <person name="Orr S.E."/>
            <person name="Hunt B.G."/>
            <person name="Goodisman M.A.D."/>
        </authorList>
    </citation>
    <scope>NUCLEOTIDE SEQUENCE [LARGE SCALE GENOMIC DNA]</scope>
    <source>
        <strain evidence="1">233</strain>
        <tissue evidence="1">Head and thorax</tissue>
    </source>
</reference>